<evidence type="ECO:0000259" key="3">
    <source>
        <dbReference type="PROSITE" id="PS50108"/>
    </source>
</evidence>
<keyword evidence="2" id="KW-0472">Membrane</keyword>
<keyword evidence="5" id="KW-1185">Reference proteome</keyword>
<gene>
    <name evidence="4" type="ORF">VNO78_22273</name>
</gene>
<dbReference type="PANTHER" id="PTHR46325">
    <property type="entry name" value="CRIB DOMAIN-CONTAINING PROTEIN RIC8"/>
    <property type="match status" value="1"/>
</dbReference>
<feature type="region of interest" description="Disordered" evidence="1">
    <location>
        <begin position="80"/>
        <end position="244"/>
    </location>
</feature>
<organism evidence="4 5">
    <name type="scientific">Psophocarpus tetragonolobus</name>
    <name type="common">Winged bean</name>
    <name type="synonym">Dolichos tetragonolobus</name>
    <dbReference type="NCBI Taxonomy" id="3891"/>
    <lineage>
        <taxon>Eukaryota</taxon>
        <taxon>Viridiplantae</taxon>
        <taxon>Streptophyta</taxon>
        <taxon>Embryophyta</taxon>
        <taxon>Tracheophyta</taxon>
        <taxon>Spermatophyta</taxon>
        <taxon>Magnoliopsida</taxon>
        <taxon>eudicotyledons</taxon>
        <taxon>Gunneridae</taxon>
        <taxon>Pentapetalae</taxon>
        <taxon>rosids</taxon>
        <taxon>fabids</taxon>
        <taxon>Fabales</taxon>
        <taxon>Fabaceae</taxon>
        <taxon>Papilionoideae</taxon>
        <taxon>50 kb inversion clade</taxon>
        <taxon>NPAAA clade</taxon>
        <taxon>indigoferoid/millettioid clade</taxon>
        <taxon>Phaseoleae</taxon>
        <taxon>Psophocarpus</taxon>
    </lineage>
</organism>
<comment type="caution">
    <text evidence="4">The sequence shown here is derived from an EMBL/GenBank/DDBJ whole genome shotgun (WGS) entry which is preliminary data.</text>
</comment>
<dbReference type="PANTHER" id="PTHR46325:SF23">
    <property type="entry name" value="P21-RHO-BINDING DOMAIN PROTEIN"/>
    <property type="match status" value="1"/>
</dbReference>
<protein>
    <recommendedName>
        <fullName evidence="3">CRIB domain-containing protein</fullName>
    </recommendedName>
</protein>
<dbReference type="EMBL" id="JAYMYS010000005">
    <property type="protein sequence ID" value="KAK7393709.1"/>
    <property type="molecule type" value="Genomic_DNA"/>
</dbReference>
<feature type="domain" description="CRIB" evidence="3">
    <location>
        <begin position="69"/>
        <end position="82"/>
    </location>
</feature>
<evidence type="ECO:0000256" key="2">
    <source>
        <dbReference type="SAM" id="Phobius"/>
    </source>
</evidence>
<sequence length="244" mass="26926">MSSTFKSNQIILLSRILYAISCWKISMIHYILIASIQLHKLMSTKVKGLLKGLRYISNIFDEKEEEFHIGLPTDVKHVAHIGSDDPSANAPSWMTEYKGGKEPSSGNTTQTPEDGEKSNSKGSRVRNHLIPKSRHGSIENESNAPKQRSTRRHQRSSDPSAETSTNESSQRRRRRGSNHGSNHESESASQEMPPSGTKSHRRKSKNSEDGSVKKPSSRRSSKGDSLTDISDFGSGPDSGPLSAQ</sequence>
<evidence type="ECO:0000313" key="5">
    <source>
        <dbReference type="Proteomes" id="UP001386955"/>
    </source>
</evidence>
<dbReference type="Proteomes" id="UP001386955">
    <property type="component" value="Unassembled WGS sequence"/>
</dbReference>
<reference evidence="4 5" key="1">
    <citation type="submission" date="2024-01" db="EMBL/GenBank/DDBJ databases">
        <title>The genomes of 5 underutilized Papilionoideae crops provide insights into root nodulation and disease resistanc.</title>
        <authorList>
            <person name="Jiang F."/>
        </authorList>
    </citation>
    <scope>NUCLEOTIDE SEQUENCE [LARGE SCALE GENOMIC DNA]</scope>
    <source>
        <strain evidence="4">DUOXIRENSHENG_FW03</strain>
        <tissue evidence="4">Leaves</tissue>
    </source>
</reference>
<dbReference type="InterPro" id="IPR000095">
    <property type="entry name" value="CRIB_dom"/>
</dbReference>
<name>A0AAN9SCE9_PSOTE</name>
<feature type="transmembrane region" description="Helical" evidence="2">
    <location>
        <begin position="12"/>
        <end position="33"/>
    </location>
</feature>
<feature type="compositionally biased region" description="Basic residues" evidence="1">
    <location>
        <begin position="123"/>
        <end position="135"/>
    </location>
</feature>
<keyword evidence="2" id="KW-0812">Transmembrane</keyword>
<accession>A0AAN9SCE9</accession>
<evidence type="ECO:0000313" key="4">
    <source>
        <dbReference type="EMBL" id="KAK7393709.1"/>
    </source>
</evidence>
<dbReference type="AlphaFoldDB" id="A0AAN9SCE9"/>
<evidence type="ECO:0000256" key="1">
    <source>
        <dbReference type="SAM" id="MobiDB-lite"/>
    </source>
</evidence>
<proteinExistence type="predicted"/>
<keyword evidence="2" id="KW-1133">Transmembrane helix</keyword>
<dbReference type="PROSITE" id="PS50108">
    <property type="entry name" value="CRIB"/>
    <property type="match status" value="1"/>
</dbReference>